<keyword evidence="2" id="KW-1185">Reference proteome</keyword>
<dbReference type="Proteomes" id="UP001434883">
    <property type="component" value="Unassembled WGS sequence"/>
</dbReference>
<reference evidence="1 2" key="1">
    <citation type="submission" date="2021-06" db="EMBL/GenBank/DDBJ databases">
        <authorList>
            <person name="Palmer J.M."/>
        </authorList>
    </citation>
    <scope>NUCLEOTIDE SEQUENCE [LARGE SCALE GENOMIC DNA]</scope>
    <source>
        <strain evidence="1 2">XC_2019</strain>
        <tissue evidence="1">Muscle</tissue>
    </source>
</reference>
<gene>
    <name evidence="1" type="ORF">XENOCAPTIV_025236</name>
</gene>
<proteinExistence type="predicted"/>
<sequence length="128" mass="14636">MIGGQEPPVLHGNHKPHPLSNLTQSDLQVVLSVCVFQVYRYLPGFDWFFLDAISANNIRFASDEKYVHLEPPVSVSCRKEASGRFANLSESFRSSMTHLRTVVRENSAVIICFKTKQNFMTRKMFQVN</sequence>
<protein>
    <submittedName>
        <fullName evidence="1">Uncharacterized protein</fullName>
    </submittedName>
</protein>
<dbReference type="EMBL" id="JAHRIN010017410">
    <property type="protein sequence ID" value="MEQ2197196.1"/>
    <property type="molecule type" value="Genomic_DNA"/>
</dbReference>
<organism evidence="1 2">
    <name type="scientific">Xenoophorus captivus</name>
    <dbReference type="NCBI Taxonomy" id="1517983"/>
    <lineage>
        <taxon>Eukaryota</taxon>
        <taxon>Metazoa</taxon>
        <taxon>Chordata</taxon>
        <taxon>Craniata</taxon>
        <taxon>Vertebrata</taxon>
        <taxon>Euteleostomi</taxon>
        <taxon>Actinopterygii</taxon>
        <taxon>Neopterygii</taxon>
        <taxon>Teleostei</taxon>
        <taxon>Neoteleostei</taxon>
        <taxon>Acanthomorphata</taxon>
        <taxon>Ovalentaria</taxon>
        <taxon>Atherinomorphae</taxon>
        <taxon>Cyprinodontiformes</taxon>
        <taxon>Goodeidae</taxon>
        <taxon>Xenoophorus</taxon>
    </lineage>
</organism>
<evidence type="ECO:0000313" key="2">
    <source>
        <dbReference type="Proteomes" id="UP001434883"/>
    </source>
</evidence>
<name>A0ABV0QP73_9TELE</name>
<comment type="caution">
    <text evidence="1">The sequence shown here is derived from an EMBL/GenBank/DDBJ whole genome shotgun (WGS) entry which is preliminary data.</text>
</comment>
<evidence type="ECO:0000313" key="1">
    <source>
        <dbReference type="EMBL" id="MEQ2197196.1"/>
    </source>
</evidence>
<accession>A0ABV0QP73</accession>